<proteinExistence type="predicted"/>
<dbReference type="Proteomes" id="UP001060085">
    <property type="component" value="Linkage Group LG02"/>
</dbReference>
<organism evidence="1 2">
    <name type="scientific">Catharanthus roseus</name>
    <name type="common">Madagascar periwinkle</name>
    <name type="synonym">Vinca rosea</name>
    <dbReference type="NCBI Taxonomy" id="4058"/>
    <lineage>
        <taxon>Eukaryota</taxon>
        <taxon>Viridiplantae</taxon>
        <taxon>Streptophyta</taxon>
        <taxon>Embryophyta</taxon>
        <taxon>Tracheophyta</taxon>
        <taxon>Spermatophyta</taxon>
        <taxon>Magnoliopsida</taxon>
        <taxon>eudicotyledons</taxon>
        <taxon>Gunneridae</taxon>
        <taxon>Pentapetalae</taxon>
        <taxon>asterids</taxon>
        <taxon>lamiids</taxon>
        <taxon>Gentianales</taxon>
        <taxon>Apocynaceae</taxon>
        <taxon>Rauvolfioideae</taxon>
        <taxon>Vinceae</taxon>
        <taxon>Catharanthinae</taxon>
        <taxon>Catharanthus</taxon>
    </lineage>
</organism>
<dbReference type="EMBL" id="CM044702">
    <property type="protein sequence ID" value="KAI5679105.1"/>
    <property type="molecule type" value="Genomic_DNA"/>
</dbReference>
<keyword evidence="2" id="KW-1185">Reference proteome</keyword>
<name>A0ACC0C2I4_CATRO</name>
<evidence type="ECO:0000313" key="2">
    <source>
        <dbReference type="Proteomes" id="UP001060085"/>
    </source>
</evidence>
<protein>
    <submittedName>
        <fullName evidence="1">Uncharacterized protein</fullName>
    </submittedName>
</protein>
<sequence length="241" mass="27570">MAANDVKLLGARASPFVNRVQFALNIKGIDYEFIPQNLSNKSELLLKSNPIHKKIPVLIYDDKSICESLIIVEYIDEVWKNGPSILPSYPYDRAIARFWADYINKWFALVVELRRTQDEDSKEALRERIYEGLVVLEDAFIKCSKGKPFFGGETIGYIDIAFGCFLGWLKFIEEAGDFKIFDEKRTPKLVGWTERFLSDKAIQGVIPEAQQLTEFLQMYNARQAATSNEINPKDGNIVQNS</sequence>
<comment type="caution">
    <text evidence="1">The sequence shown here is derived from an EMBL/GenBank/DDBJ whole genome shotgun (WGS) entry which is preliminary data.</text>
</comment>
<evidence type="ECO:0000313" key="1">
    <source>
        <dbReference type="EMBL" id="KAI5679105.1"/>
    </source>
</evidence>
<reference evidence="2" key="1">
    <citation type="journal article" date="2023" name="Nat. Plants">
        <title>Single-cell RNA sequencing provides a high-resolution roadmap for understanding the multicellular compartmentation of specialized metabolism.</title>
        <authorList>
            <person name="Sun S."/>
            <person name="Shen X."/>
            <person name="Li Y."/>
            <person name="Li Y."/>
            <person name="Wang S."/>
            <person name="Li R."/>
            <person name="Zhang H."/>
            <person name="Shen G."/>
            <person name="Guo B."/>
            <person name="Wei J."/>
            <person name="Xu J."/>
            <person name="St-Pierre B."/>
            <person name="Chen S."/>
            <person name="Sun C."/>
        </authorList>
    </citation>
    <scope>NUCLEOTIDE SEQUENCE [LARGE SCALE GENOMIC DNA]</scope>
</reference>
<gene>
    <name evidence="1" type="ORF">M9H77_10055</name>
</gene>
<accession>A0ACC0C2I4</accession>